<evidence type="ECO:0000313" key="2">
    <source>
        <dbReference type="Proteomes" id="UP001229486"/>
    </source>
</evidence>
<organism evidence="1 2">
    <name type="scientific">Paraburkholderia caledonica</name>
    <dbReference type="NCBI Taxonomy" id="134536"/>
    <lineage>
        <taxon>Bacteria</taxon>
        <taxon>Pseudomonadati</taxon>
        <taxon>Pseudomonadota</taxon>
        <taxon>Betaproteobacteria</taxon>
        <taxon>Burkholderiales</taxon>
        <taxon>Burkholderiaceae</taxon>
        <taxon>Paraburkholderia</taxon>
    </lineage>
</organism>
<dbReference type="AlphaFoldDB" id="A0AB73INS6"/>
<protein>
    <submittedName>
        <fullName evidence="1">Uncharacterized protein</fullName>
    </submittedName>
</protein>
<gene>
    <name evidence="1" type="ORF">J2793_007145</name>
</gene>
<sequence length="104" mass="11817">MIRWKKDERETGLRAVAQVRCHSLRDSESGKLLMYTHCPPPYMRTGIGDMPWKWHLRMGDKTLTSKACFATGDEAKAAADAYWKANRDKILEANGLSGKTEQQC</sequence>
<comment type="caution">
    <text evidence="1">The sequence shown here is derived from an EMBL/GenBank/DDBJ whole genome shotgun (WGS) entry which is preliminary data.</text>
</comment>
<evidence type="ECO:0000313" key="1">
    <source>
        <dbReference type="EMBL" id="MDP9651670.1"/>
    </source>
</evidence>
<dbReference type="EMBL" id="JAURTK010000026">
    <property type="protein sequence ID" value="MDP9651670.1"/>
    <property type="molecule type" value="Genomic_DNA"/>
</dbReference>
<name>A0AB73INS6_9BURK</name>
<proteinExistence type="predicted"/>
<accession>A0AB73INS6</accession>
<reference evidence="1" key="1">
    <citation type="submission" date="2023-07" db="EMBL/GenBank/DDBJ databases">
        <title>Sorghum-associated microbial communities from plants grown in Nebraska, USA.</title>
        <authorList>
            <person name="Schachtman D."/>
        </authorList>
    </citation>
    <scope>NUCLEOTIDE SEQUENCE</scope>
    <source>
        <strain evidence="1">DS1061</strain>
    </source>
</reference>
<dbReference type="Proteomes" id="UP001229486">
    <property type="component" value="Unassembled WGS sequence"/>
</dbReference>
<dbReference type="RefSeq" id="WP_392396224.1">
    <property type="nucleotide sequence ID" value="NZ_JAURTK010000026.1"/>
</dbReference>